<dbReference type="Pfam" id="PF13589">
    <property type="entry name" value="HATPase_c_3"/>
    <property type="match status" value="1"/>
</dbReference>
<dbReference type="Gene3D" id="3.30.565.10">
    <property type="entry name" value="Histidine kinase-like ATPase, C-terminal domain"/>
    <property type="match status" value="1"/>
</dbReference>
<proteinExistence type="predicted"/>
<comment type="caution">
    <text evidence="1">The sequence shown here is derived from an EMBL/GenBank/DDBJ whole genome shotgun (WGS) entry which is preliminary data.</text>
</comment>
<dbReference type="CDD" id="cd22884">
    <property type="entry name" value="TOM22"/>
    <property type="match status" value="1"/>
</dbReference>
<dbReference type="EMBL" id="LNFO01000261">
    <property type="protein sequence ID" value="KUG01639.1"/>
    <property type="molecule type" value="Genomic_DNA"/>
</dbReference>
<dbReference type="OrthoDB" id="1562195at2759"/>
<dbReference type="InterPro" id="IPR036890">
    <property type="entry name" value="HATPase_C_sf"/>
</dbReference>
<sequence>MKTTRKRRDRGAQFIRSNLELLGFESRRDALVQAVKELFENALDATQALSSDVTWDDAPLELLRVNVKLNEETGSIDIVCADTGSGIHAHQVKLLCCSAFETTKTSAQGGGGCNSGKYGIGLKAAMLYSQMHANDACLKITTTSKSDGILYVQLRIDPDSEETAVVKKVAHFVVDESHQRFSGTEMRLCISCPEDTLEVESAADTLALYFQTLRYTAPPFVGVQFNFDVGEVSTSVECQHREEPIDRFAADLGANVDDILYAVHDDESFSTSCAALMLGDIEPSGQHDIEVCLLRYANHTPLINGEDFFLCGITKGVSSWKVWKKFGLRCQRTSSQLVNQLVATPLRASTGRKKIEDVGDPIRLVLAIDVCVAGSAVNNGIKYATLKKSTLDACYAASVQTCCRSILQQLAKAGRLTTPQQRQNRDLVENFAPLIAKSLAAIVKQSQADQFSDTEAPQRDSSSQDHFNEELILQELQGVLRNCIKGYPGENCWPHHQERPQSRGTMSAIGALRELEKDKKGPNNAGLKELFLNLPSRLRQSGPVKGGINFAVKSWKTSGRWLWVLSTTLLVTLVPLSIEMLREEQTNEVVKELVSKGFSYNQIQGMGYMVAQPQSTLSTPAEGAAQ</sequence>
<gene>
    <name evidence="1" type="ORF">AM587_10003797</name>
</gene>
<organism evidence="1 2">
    <name type="scientific">Phytophthora nicotianae</name>
    <name type="common">Potato buckeye rot agent</name>
    <name type="synonym">Phytophthora parasitica</name>
    <dbReference type="NCBI Taxonomy" id="4792"/>
    <lineage>
        <taxon>Eukaryota</taxon>
        <taxon>Sar</taxon>
        <taxon>Stramenopiles</taxon>
        <taxon>Oomycota</taxon>
        <taxon>Peronosporomycetes</taxon>
        <taxon>Peronosporales</taxon>
        <taxon>Peronosporaceae</taxon>
        <taxon>Phytophthora</taxon>
    </lineage>
</organism>
<name>A0A0W8DZ01_PHYNI</name>
<dbReference type="SUPFAM" id="SSF55874">
    <property type="entry name" value="ATPase domain of HSP90 chaperone/DNA topoisomerase II/histidine kinase"/>
    <property type="match status" value="1"/>
</dbReference>
<evidence type="ECO:0000313" key="1">
    <source>
        <dbReference type="EMBL" id="KUG01639.1"/>
    </source>
</evidence>
<dbReference type="Proteomes" id="UP000052943">
    <property type="component" value="Unassembled WGS sequence"/>
</dbReference>
<reference evidence="1 2" key="1">
    <citation type="submission" date="2015-11" db="EMBL/GenBank/DDBJ databases">
        <title>Genomes and virulence difference between two physiological races of Phytophthora nicotianae.</title>
        <authorList>
            <person name="Liu H."/>
            <person name="Ma X."/>
            <person name="Yu H."/>
            <person name="Fang D."/>
            <person name="Li Y."/>
            <person name="Wang X."/>
            <person name="Wang W."/>
            <person name="Dong Y."/>
            <person name="Xiao B."/>
        </authorList>
    </citation>
    <scope>NUCLEOTIDE SEQUENCE [LARGE SCALE GENOMIC DNA]</scope>
    <source>
        <strain evidence="2">race 0</strain>
    </source>
</reference>
<protein>
    <submittedName>
        <fullName evidence="1">Type 2 DNA topoisomerase 6 subunit B</fullName>
    </submittedName>
</protein>
<accession>A0A0W8DZ01</accession>
<evidence type="ECO:0000313" key="2">
    <source>
        <dbReference type="Proteomes" id="UP000052943"/>
    </source>
</evidence>
<dbReference type="Gene3D" id="3.30.230.10">
    <property type="match status" value="1"/>
</dbReference>
<dbReference type="InterPro" id="IPR014721">
    <property type="entry name" value="Ribsml_uS5_D2-typ_fold_subgr"/>
</dbReference>
<dbReference type="AlphaFoldDB" id="A0A0W8DZ01"/>